<evidence type="ECO:0000313" key="3">
    <source>
        <dbReference type="Proteomes" id="UP000235786"/>
    </source>
</evidence>
<keyword evidence="1" id="KW-0472">Membrane</keyword>
<evidence type="ECO:0008006" key="4">
    <source>
        <dbReference type="Google" id="ProtNLM"/>
    </source>
</evidence>
<sequence length="526" mass="59533">MGEFEKTLRANENFSSDLSNLSIPMASMTGFSADCRTRSYVRSKQRRLGSTSTTSSSSINSTPAIIFEHYRGDQDAVIEDSLGQKSFRRSPSSFEEIETWLQSQVDEALQAAAASIPKDGENQRGAIKIIFINEKQCDKTWSDNTVTQLHPKLKIDDWTTAHYMTTYCRFPLPLHVDKNNVPSGHSWDYRYSVSHPFDWDLVWAYFPSTRTTVGILRTWFEDYGAGFEKMEDTIESFKGPTIANPMILGFLSLQMLTSDTMTNVREKGNRLYEAQCSTGFQMYTHLRTTEFDDDSSSSAMRQEALNLSIVTKEVLGAAANLTGWEDAAGQMIGFARFLAAESTKFADTDLAPVTEEFQRLCVYIDQQVEKQRDASMNIELAKNSNKIAMNAKRDSTSMMAIAVVTMFFLPGTFTSGRSQHVSRAFFAMPFVNETPNEPPRFWIYWAITAPLTIVVLTIWLTWIWCKMPRMRSIVDSETTEREDGRLSNKTEPSRFSVCLSFNEAASWNYGMKLGAEEQSVKIFALA</sequence>
<organism evidence="2 3">
    <name type="scientific">Hyaloscypha variabilis (strain UAMH 11265 / GT02V1 / F)</name>
    <name type="common">Meliniomyces variabilis</name>
    <dbReference type="NCBI Taxonomy" id="1149755"/>
    <lineage>
        <taxon>Eukaryota</taxon>
        <taxon>Fungi</taxon>
        <taxon>Dikarya</taxon>
        <taxon>Ascomycota</taxon>
        <taxon>Pezizomycotina</taxon>
        <taxon>Leotiomycetes</taxon>
        <taxon>Helotiales</taxon>
        <taxon>Hyaloscyphaceae</taxon>
        <taxon>Hyaloscypha</taxon>
        <taxon>Hyaloscypha variabilis</taxon>
    </lineage>
</organism>
<feature type="transmembrane region" description="Helical" evidence="1">
    <location>
        <begin position="396"/>
        <end position="413"/>
    </location>
</feature>
<protein>
    <recommendedName>
        <fullName evidence="4">Cora-domain-containing protein</fullName>
    </recommendedName>
</protein>
<proteinExistence type="predicted"/>
<feature type="transmembrane region" description="Helical" evidence="1">
    <location>
        <begin position="442"/>
        <end position="465"/>
    </location>
</feature>
<dbReference type="Gene3D" id="1.20.58.340">
    <property type="entry name" value="Magnesium transport protein CorA, transmembrane region"/>
    <property type="match status" value="1"/>
</dbReference>
<evidence type="ECO:0000313" key="2">
    <source>
        <dbReference type="EMBL" id="PMD32907.1"/>
    </source>
</evidence>
<gene>
    <name evidence="2" type="ORF">L207DRAFT_571716</name>
</gene>
<reference evidence="2 3" key="1">
    <citation type="submission" date="2016-04" db="EMBL/GenBank/DDBJ databases">
        <title>A degradative enzymes factory behind the ericoid mycorrhizal symbiosis.</title>
        <authorList>
            <consortium name="DOE Joint Genome Institute"/>
            <person name="Martino E."/>
            <person name="Morin E."/>
            <person name="Grelet G."/>
            <person name="Kuo A."/>
            <person name="Kohler A."/>
            <person name="Daghino S."/>
            <person name="Barry K."/>
            <person name="Choi C."/>
            <person name="Cichocki N."/>
            <person name="Clum A."/>
            <person name="Copeland A."/>
            <person name="Hainaut M."/>
            <person name="Haridas S."/>
            <person name="Labutti K."/>
            <person name="Lindquist E."/>
            <person name="Lipzen A."/>
            <person name="Khouja H.-R."/>
            <person name="Murat C."/>
            <person name="Ohm R."/>
            <person name="Olson A."/>
            <person name="Spatafora J."/>
            <person name="Veneault-Fourrey C."/>
            <person name="Henrissat B."/>
            <person name="Grigoriev I."/>
            <person name="Martin F."/>
            <person name="Perotto S."/>
        </authorList>
    </citation>
    <scope>NUCLEOTIDE SEQUENCE [LARGE SCALE GENOMIC DNA]</scope>
    <source>
        <strain evidence="2 3">F</strain>
    </source>
</reference>
<dbReference type="OrthoDB" id="3561681at2759"/>
<dbReference type="AlphaFoldDB" id="A0A2J6R305"/>
<keyword evidence="1" id="KW-1133">Transmembrane helix</keyword>
<dbReference type="Proteomes" id="UP000235786">
    <property type="component" value="Unassembled WGS sequence"/>
</dbReference>
<keyword evidence="1" id="KW-0812">Transmembrane</keyword>
<keyword evidence="3" id="KW-1185">Reference proteome</keyword>
<evidence type="ECO:0000256" key="1">
    <source>
        <dbReference type="SAM" id="Phobius"/>
    </source>
</evidence>
<dbReference type="EMBL" id="KZ613957">
    <property type="protein sequence ID" value="PMD32907.1"/>
    <property type="molecule type" value="Genomic_DNA"/>
</dbReference>
<accession>A0A2J6R305</accession>
<name>A0A2J6R305_HYAVF</name>